<accession>A0AAU7ZHT3</accession>
<feature type="domain" description="HTH tetR-type" evidence="3">
    <location>
        <begin position="17"/>
        <end position="77"/>
    </location>
</feature>
<sequence length="211" mass="23340">MAKSKKALTSAPTDKSEALTEHLLDVAASFFLKNGFAGSSVTQIAREARASKESFYSRFPTKEDLFRAVIQRQTDHMSGKMSALFISDAPIAVTLTSFGEGFLARFMADDTITLQRTLSLDRGKFPELGRMFYELGPARMIGALSRYLEQQVSQSKLRELNSEAAAHHFLGLIISETMLKVTLGVSPKPNKDAQQRIVKSAVDVFLHGYTK</sequence>
<dbReference type="AlphaFoldDB" id="A0AAU7ZHT3"/>
<dbReference type="InterPro" id="IPR009057">
    <property type="entry name" value="Homeodomain-like_sf"/>
</dbReference>
<gene>
    <name evidence="4" type="ORF">RBB75_06130</name>
</gene>
<evidence type="ECO:0000313" key="4">
    <source>
        <dbReference type="EMBL" id="XCB27896.1"/>
    </source>
</evidence>
<dbReference type="RefSeq" id="WP_353069894.1">
    <property type="nucleotide sequence ID" value="NZ_CP132932.1"/>
</dbReference>
<feature type="DNA-binding region" description="H-T-H motif" evidence="2">
    <location>
        <begin position="40"/>
        <end position="59"/>
    </location>
</feature>
<dbReference type="EMBL" id="CP132932">
    <property type="protein sequence ID" value="XCB27896.1"/>
    <property type="molecule type" value="Genomic_DNA"/>
</dbReference>
<dbReference type="PANTHER" id="PTHR30055:SF146">
    <property type="entry name" value="HTH-TYPE TRANSCRIPTIONAL DUAL REGULATOR CECR"/>
    <property type="match status" value="1"/>
</dbReference>
<proteinExistence type="predicted"/>
<evidence type="ECO:0000259" key="3">
    <source>
        <dbReference type="PROSITE" id="PS50977"/>
    </source>
</evidence>
<dbReference type="GO" id="GO:0000976">
    <property type="term" value="F:transcription cis-regulatory region binding"/>
    <property type="evidence" value="ECO:0007669"/>
    <property type="project" value="TreeGrafter"/>
</dbReference>
<dbReference type="PRINTS" id="PR00455">
    <property type="entry name" value="HTHTETR"/>
</dbReference>
<dbReference type="Pfam" id="PF00440">
    <property type="entry name" value="TetR_N"/>
    <property type="match status" value="1"/>
</dbReference>
<dbReference type="Gene3D" id="1.10.357.10">
    <property type="entry name" value="Tetracycline Repressor, domain 2"/>
    <property type="match status" value="1"/>
</dbReference>
<reference evidence="4" key="1">
    <citation type="submission" date="2023-08" db="EMBL/GenBank/DDBJ databases">
        <authorList>
            <person name="Messyasz A."/>
            <person name="Mannisto M.K."/>
            <person name="Kerkhof L.J."/>
            <person name="Haggblom M."/>
        </authorList>
    </citation>
    <scope>NUCLEOTIDE SEQUENCE</scope>
    <source>
        <strain evidence="4">M8UP23</strain>
    </source>
</reference>
<dbReference type="GO" id="GO:0003700">
    <property type="term" value="F:DNA-binding transcription factor activity"/>
    <property type="evidence" value="ECO:0007669"/>
    <property type="project" value="TreeGrafter"/>
</dbReference>
<dbReference type="PROSITE" id="PS50977">
    <property type="entry name" value="HTH_TETR_2"/>
    <property type="match status" value="1"/>
</dbReference>
<dbReference type="KEGG" id="temp:RBB75_06130"/>
<dbReference type="SUPFAM" id="SSF46689">
    <property type="entry name" value="Homeodomain-like"/>
    <property type="match status" value="1"/>
</dbReference>
<name>A0AAU7ZHT3_9BACT</name>
<dbReference type="InterPro" id="IPR050109">
    <property type="entry name" value="HTH-type_TetR-like_transc_reg"/>
</dbReference>
<keyword evidence="1 2" id="KW-0238">DNA-binding</keyword>
<dbReference type="Gene3D" id="1.10.10.60">
    <property type="entry name" value="Homeodomain-like"/>
    <property type="match status" value="1"/>
</dbReference>
<protein>
    <submittedName>
        <fullName evidence="4">TetR/AcrR family transcriptional regulator</fullName>
    </submittedName>
</protein>
<evidence type="ECO:0000256" key="2">
    <source>
        <dbReference type="PROSITE-ProRule" id="PRU00335"/>
    </source>
</evidence>
<organism evidence="4">
    <name type="scientific">Tunturiibacter empetritectus</name>
    <dbReference type="NCBI Taxonomy" id="3069691"/>
    <lineage>
        <taxon>Bacteria</taxon>
        <taxon>Pseudomonadati</taxon>
        <taxon>Acidobacteriota</taxon>
        <taxon>Terriglobia</taxon>
        <taxon>Terriglobales</taxon>
        <taxon>Acidobacteriaceae</taxon>
        <taxon>Tunturiibacter</taxon>
    </lineage>
</organism>
<dbReference type="PANTHER" id="PTHR30055">
    <property type="entry name" value="HTH-TYPE TRANSCRIPTIONAL REGULATOR RUTR"/>
    <property type="match status" value="1"/>
</dbReference>
<dbReference type="InterPro" id="IPR039536">
    <property type="entry name" value="TetR_C_Proteobacteria"/>
</dbReference>
<evidence type="ECO:0000256" key="1">
    <source>
        <dbReference type="ARBA" id="ARBA00023125"/>
    </source>
</evidence>
<dbReference type="InterPro" id="IPR001647">
    <property type="entry name" value="HTH_TetR"/>
</dbReference>
<reference evidence="4" key="2">
    <citation type="journal article" date="2024" name="Environ. Microbiol.">
        <title>Genome analysis and description of Tunturibacter gen. nov. expands the diversity of Terriglobia in tundra soils.</title>
        <authorList>
            <person name="Messyasz A."/>
            <person name="Mannisto M.K."/>
            <person name="Kerkhof L.J."/>
            <person name="Haggblom M.M."/>
        </authorList>
    </citation>
    <scope>NUCLEOTIDE SEQUENCE</scope>
    <source>
        <strain evidence="4">M8UP23</strain>
    </source>
</reference>
<dbReference type="Pfam" id="PF14246">
    <property type="entry name" value="TetR_C_7"/>
    <property type="match status" value="1"/>
</dbReference>